<gene>
    <name evidence="2" type="ordered locus">HCD_00615</name>
</gene>
<name>I0EQD6_HELCM</name>
<feature type="coiled-coil region" evidence="1">
    <location>
        <begin position="185"/>
        <end position="214"/>
    </location>
</feature>
<dbReference type="AlphaFoldDB" id="I0EQD6"/>
<dbReference type="KEGG" id="hcm:HCD_00615"/>
<organism evidence="2 3">
    <name type="scientific">Helicobacter cetorum (strain ATCC BAA-540 / CCUG 52418 / MIT 99-5656)</name>
    <dbReference type="NCBI Taxonomy" id="1163745"/>
    <lineage>
        <taxon>Bacteria</taxon>
        <taxon>Pseudomonadati</taxon>
        <taxon>Campylobacterota</taxon>
        <taxon>Epsilonproteobacteria</taxon>
        <taxon>Campylobacterales</taxon>
        <taxon>Helicobacteraceae</taxon>
        <taxon>Helicobacter</taxon>
    </lineage>
</organism>
<evidence type="ECO:0000313" key="3">
    <source>
        <dbReference type="Proteomes" id="UP000005013"/>
    </source>
</evidence>
<dbReference type="PATRIC" id="fig|1163745.3.peg.133"/>
<feature type="coiled-coil region" evidence="1">
    <location>
        <begin position="55"/>
        <end position="121"/>
    </location>
</feature>
<keyword evidence="3" id="KW-1185">Reference proteome</keyword>
<dbReference type="Proteomes" id="UP000005013">
    <property type="component" value="Chromosome"/>
</dbReference>
<accession>I0EQD6</accession>
<dbReference type="HOGENOM" id="CLU_828383_0_0_7"/>
<protein>
    <submittedName>
        <fullName evidence="2">Uncharacterized protein</fullName>
    </submittedName>
</protein>
<sequence length="335" mass="37519">MCVCVLLALCACGSDSSKTKDYWVKHEQETQEKLKECENTYAQALLGSKQPSNDYIAMCQKIDEANREIKAIKAKQERIKQLAPTAECLINVSNNFKKEGLKALEKDYACLNTAKSFLSNNWNNPRATDEQISSFKKDDNKRTEILGVCFNKMAESLKKEGDFSALKTEETMECKSAYQSQYLIKQALQEKIAKEKAQAKALQKKKENEKLMASCFITLVKHIAKSKNISNALAKEDKRSACENGASTYNRTHEISKFYRYNVSMAGTYMNKQYAPGFDGINKQGLEKAISCFKKIGESIKNTGNYPTMGEKEASMCAGAITALKGPGQYFGGMW</sequence>
<evidence type="ECO:0000313" key="2">
    <source>
        <dbReference type="EMBL" id="AFI05155.1"/>
    </source>
</evidence>
<dbReference type="STRING" id="1163745.HCD_00615"/>
<evidence type="ECO:0000256" key="1">
    <source>
        <dbReference type="SAM" id="Coils"/>
    </source>
</evidence>
<keyword evidence="1" id="KW-0175">Coiled coil</keyword>
<reference evidence="2 3" key="1">
    <citation type="journal article" date="2013" name="PLoS ONE">
        <title>Sequence Divergence and Conservation in Genomes ofHelicobacter cetorum Strains from a Dolphin and a Whale.</title>
        <authorList>
            <person name="Kersulyte D."/>
            <person name="Rossi M."/>
            <person name="Berg D.E."/>
        </authorList>
    </citation>
    <scope>NUCLEOTIDE SEQUENCE [LARGE SCALE GENOMIC DNA]</scope>
    <source>
        <strain evidence="2 3">MIT 99-5656</strain>
    </source>
</reference>
<dbReference type="EMBL" id="CP003481">
    <property type="protein sequence ID" value="AFI05155.1"/>
    <property type="molecule type" value="Genomic_DNA"/>
</dbReference>
<proteinExistence type="predicted"/>